<accession>A0A2B7WF28</accession>
<dbReference type="EMBL" id="PDNA01000491">
    <property type="protein sequence ID" value="PGG95157.1"/>
    <property type="molecule type" value="Genomic_DNA"/>
</dbReference>
<organism evidence="1 2">
    <name type="scientific">Polytolypa hystricis (strain UAMH7299)</name>
    <dbReference type="NCBI Taxonomy" id="1447883"/>
    <lineage>
        <taxon>Eukaryota</taxon>
        <taxon>Fungi</taxon>
        <taxon>Dikarya</taxon>
        <taxon>Ascomycota</taxon>
        <taxon>Pezizomycotina</taxon>
        <taxon>Eurotiomycetes</taxon>
        <taxon>Eurotiomycetidae</taxon>
        <taxon>Onygenales</taxon>
        <taxon>Onygenales incertae sedis</taxon>
        <taxon>Polytolypa</taxon>
    </lineage>
</organism>
<dbReference type="Proteomes" id="UP000224634">
    <property type="component" value="Unassembled WGS sequence"/>
</dbReference>
<comment type="caution">
    <text evidence="1">The sequence shown here is derived from an EMBL/GenBank/DDBJ whole genome shotgun (WGS) entry which is preliminary data.</text>
</comment>
<protein>
    <submittedName>
        <fullName evidence="1">Uncharacterized protein</fullName>
    </submittedName>
</protein>
<proteinExistence type="predicted"/>
<evidence type="ECO:0000313" key="1">
    <source>
        <dbReference type="EMBL" id="PGG95157.1"/>
    </source>
</evidence>
<name>A0A2B7WF28_POLH7</name>
<keyword evidence="2" id="KW-1185">Reference proteome</keyword>
<gene>
    <name evidence="1" type="ORF">AJ80_10010</name>
</gene>
<reference evidence="1 2" key="1">
    <citation type="submission" date="2017-10" db="EMBL/GenBank/DDBJ databases">
        <title>Comparative genomics in systemic dimorphic fungi from Ajellomycetaceae.</title>
        <authorList>
            <person name="Munoz J.F."/>
            <person name="Mcewen J.G."/>
            <person name="Clay O.K."/>
            <person name="Cuomo C.A."/>
        </authorList>
    </citation>
    <scope>NUCLEOTIDE SEQUENCE [LARGE SCALE GENOMIC DNA]</scope>
    <source>
        <strain evidence="1 2">UAMH7299</strain>
    </source>
</reference>
<evidence type="ECO:0000313" key="2">
    <source>
        <dbReference type="Proteomes" id="UP000224634"/>
    </source>
</evidence>
<dbReference type="AlphaFoldDB" id="A0A2B7WF28"/>
<sequence>MDELYRHGVLGTIIPHAILRWDLEEALSSSIQEGPDSSSLLSAIQQRMFFFGTPTISDREDEVMFL</sequence>